<dbReference type="Gene3D" id="1.25.40.20">
    <property type="entry name" value="Ankyrin repeat-containing domain"/>
    <property type="match status" value="1"/>
</dbReference>
<dbReference type="InterPro" id="IPR002110">
    <property type="entry name" value="Ankyrin_rpt"/>
</dbReference>
<dbReference type="EMBL" id="CP019476">
    <property type="protein sequence ID" value="UQC82033.1"/>
    <property type="molecule type" value="Genomic_DNA"/>
</dbReference>
<keyword evidence="1" id="KW-0677">Repeat</keyword>
<protein>
    <submittedName>
        <fullName evidence="5">NACHT domain-containing protein</fullName>
    </submittedName>
</protein>
<dbReference type="GeneID" id="73341523"/>
<dbReference type="Proteomes" id="UP000830671">
    <property type="component" value="Chromosome 4"/>
</dbReference>
<feature type="domain" description="Nephrocystin 3-like N-terminal" evidence="4">
    <location>
        <begin position="281"/>
        <end position="453"/>
    </location>
</feature>
<feature type="repeat" description="ANK" evidence="2">
    <location>
        <begin position="967"/>
        <end position="1000"/>
    </location>
</feature>
<dbReference type="InterPro" id="IPR027417">
    <property type="entry name" value="P-loop_NTPase"/>
</dbReference>
<evidence type="ECO:0000256" key="2">
    <source>
        <dbReference type="PROSITE-ProRule" id="PRU00023"/>
    </source>
</evidence>
<evidence type="ECO:0000256" key="3">
    <source>
        <dbReference type="SAM" id="MobiDB-lite"/>
    </source>
</evidence>
<sequence length="1360" mass="151727">MENLSTAVGTVGKLKPEIRLAQAISEFSVCLSGDKDRHAKFKNLQTRRPPNALEVVQLTEEINRDGARRHKSWRPYATRLVATLDRIRQFAPIGDVLIGGSQNLLACGVWATVRIALEISLSFLSYFEKVSNLLLRIGRSVSLHQDFAMLFPQCRQVQGYMCEYIIVIVEISKKIVSHAQKSLVSQITSSFGSPFDTVFKPLETDLAEWGRLVEKRIAILVAKSTLREQSSSLERLNRLQIAASRKAAKRNREARKHRILECLCPDQKEFDSIWRRERKKGTSNWILKDQEYQTWLECPDSSVIWLQGNLGSGKTVTMASVIADLVLTKGDASSGSAPTKQRPRTVSYFFCKSNNRKTLYVDNILGSIAHQVLSSPVLASTFEQFLDRTDGSPTTSNTEAYIQLILDITPPDWEGVFVLDGLDEAPHEEMDDLFMQMKRLMNARHIRLCCSSRPTSRCKRIAESMIRINTTLSMEHADRSGDILSYISAEMERWKLVRPFSAELERLITKQLLVGCQGMFLWLSLQIEAICPKYTQELRSEADILNIINNLPRNLPEAFDQALLRIPDHRYDSRIFQLVAAADPCLSVDELRVAVNVEPGILAWNSSSLVGSGHALASQYGGSLLDIDEEDLGVRFIHHSALLHLAGCPAIQTAAPFHFDFQESEINVGAVCVTYLNYSVFENRVSTAQKVSFVQVPPMVAESAMPSKRLSQKVMRILSQNKRSSVSKVDLERLASDLLAHRFEVHDDVQLFLPYAKAHWLIMSKSFSEAIDPAVYSLWKILLTGSVQSISDSLPWNASSAASVAEWAIHNNHGFLFRHLLFNSDKNNSSEVLSTTARLSEKNDRSPSMAAKGQAVEESQQEFNLSGEAMGPLVPVYLMNCMHTMRKVELPVILRFIGLGCLPFGTGDRYNQFPDPMAAEFSLNAVARLAITHIITNTCRSPPKTCMCDPIIYFTNYLPHIDALLDNGMTLLHTAIQQNHERLARTLLTDHGADPNGSSVPGFPSPLQLCLQQERSLTDLAGLLVDLGADVLANPDSDIPPFFLAIDVADYKVFEMLRGAGAYDRTRRYGSNNETAFQFACRKYCEPRPRDYPYIILNTLFKDGAEVNSRNGSGETPLLMASRSGIAVLVTILLTLAADPNIADVHGATPLHYAHGTVAAELIKHGARLDAVCEGVTPLMAAAHQGEVEAVKAMLQSGSDTNHWLESSPMAAGDEVLNWRLRMTEDRSEKNALVFRGPKVAPGDTALSMVIRRLETLSGEMASAEKHRGQEMLLSKLNTDEVYRTRHRWATYGTIAADLIDAGGNSVDALKSDGTLQELYGNDPFWQPILSRLHGQSQDEHRYLTYRRKKRHILDDVNSS</sequence>
<feature type="repeat" description="ANK" evidence="2">
    <location>
        <begin position="1113"/>
        <end position="1145"/>
    </location>
</feature>
<dbReference type="SMART" id="SM00248">
    <property type="entry name" value="ANK"/>
    <property type="match status" value="7"/>
</dbReference>
<dbReference type="InterPro" id="IPR056884">
    <property type="entry name" value="NPHP3-like_N"/>
</dbReference>
<feature type="repeat" description="ANK" evidence="2">
    <location>
        <begin position="1174"/>
        <end position="1202"/>
    </location>
</feature>
<reference evidence="5" key="1">
    <citation type="journal article" date="2021" name="Mol. Plant Microbe Interact.">
        <title>Complete Genome Sequence of the Plant-Pathogenic Fungus Colletotrichum lupini.</title>
        <authorList>
            <person name="Baroncelli R."/>
            <person name="Pensec F."/>
            <person name="Da Lio D."/>
            <person name="Boufleur T."/>
            <person name="Vicente I."/>
            <person name="Sarrocco S."/>
            <person name="Picot A."/>
            <person name="Baraldi E."/>
            <person name="Sukno S."/>
            <person name="Thon M."/>
            <person name="Le Floch G."/>
        </authorList>
    </citation>
    <scope>NUCLEOTIDE SEQUENCE</scope>
    <source>
        <strain evidence="5">IMI 504893</strain>
    </source>
</reference>
<keyword evidence="2" id="KW-0040">ANK repeat</keyword>
<dbReference type="InterPro" id="IPR036770">
    <property type="entry name" value="Ankyrin_rpt-contain_sf"/>
</dbReference>
<dbReference type="SUPFAM" id="SSF48403">
    <property type="entry name" value="Ankyrin repeat"/>
    <property type="match status" value="1"/>
</dbReference>
<organism evidence="5 6">
    <name type="scientific">Colletotrichum lupini</name>
    <dbReference type="NCBI Taxonomy" id="145971"/>
    <lineage>
        <taxon>Eukaryota</taxon>
        <taxon>Fungi</taxon>
        <taxon>Dikarya</taxon>
        <taxon>Ascomycota</taxon>
        <taxon>Pezizomycotina</taxon>
        <taxon>Sordariomycetes</taxon>
        <taxon>Hypocreomycetidae</taxon>
        <taxon>Glomerellales</taxon>
        <taxon>Glomerellaceae</taxon>
        <taxon>Colletotrichum</taxon>
        <taxon>Colletotrichum acutatum species complex</taxon>
    </lineage>
</organism>
<dbReference type="PROSITE" id="PS50088">
    <property type="entry name" value="ANK_REPEAT"/>
    <property type="match status" value="3"/>
</dbReference>
<proteinExistence type="predicted"/>
<evidence type="ECO:0000313" key="6">
    <source>
        <dbReference type="Proteomes" id="UP000830671"/>
    </source>
</evidence>
<dbReference type="PANTHER" id="PTHR10039">
    <property type="entry name" value="AMELOGENIN"/>
    <property type="match status" value="1"/>
</dbReference>
<dbReference type="Gene3D" id="3.40.50.300">
    <property type="entry name" value="P-loop containing nucleotide triphosphate hydrolases"/>
    <property type="match status" value="1"/>
</dbReference>
<dbReference type="PANTHER" id="PTHR10039:SF10">
    <property type="entry name" value="NACHT DOMAIN-CONTAINING PROTEIN"/>
    <property type="match status" value="1"/>
</dbReference>
<evidence type="ECO:0000313" key="5">
    <source>
        <dbReference type="EMBL" id="UQC82033.1"/>
    </source>
</evidence>
<dbReference type="RefSeq" id="XP_049143656.1">
    <property type="nucleotide sequence ID" value="XM_049286513.1"/>
</dbReference>
<evidence type="ECO:0000256" key="1">
    <source>
        <dbReference type="ARBA" id="ARBA00022737"/>
    </source>
</evidence>
<dbReference type="PROSITE" id="PS50297">
    <property type="entry name" value="ANK_REP_REGION"/>
    <property type="match status" value="3"/>
</dbReference>
<evidence type="ECO:0000259" key="4">
    <source>
        <dbReference type="Pfam" id="PF24883"/>
    </source>
</evidence>
<gene>
    <name evidence="5" type="ORF">CLUP02_07519</name>
</gene>
<dbReference type="Pfam" id="PF12796">
    <property type="entry name" value="Ank_2"/>
    <property type="match status" value="1"/>
</dbReference>
<name>A0A9Q8SRC5_9PEZI</name>
<accession>A0A9Q8SRC5</accession>
<feature type="region of interest" description="Disordered" evidence="3">
    <location>
        <begin position="833"/>
        <end position="852"/>
    </location>
</feature>
<dbReference type="Pfam" id="PF24883">
    <property type="entry name" value="NPHP3_N"/>
    <property type="match status" value="1"/>
</dbReference>
<dbReference type="KEGG" id="clup:CLUP02_07519"/>
<dbReference type="Pfam" id="PF00023">
    <property type="entry name" value="Ank"/>
    <property type="match status" value="2"/>
</dbReference>
<keyword evidence="6" id="KW-1185">Reference proteome</keyword>